<protein>
    <recommendedName>
        <fullName evidence="2">Heterokaryon incompatibility domain-containing protein</fullName>
    </recommendedName>
</protein>
<comment type="caution">
    <text evidence="3">The sequence shown here is derived from an EMBL/GenBank/DDBJ whole genome shotgun (WGS) entry which is preliminary data.</text>
</comment>
<accession>A0ABR1HP41</accession>
<evidence type="ECO:0000313" key="3">
    <source>
        <dbReference type="EMBL" id="KAK7422767.1"/>
    </source>
</evidence>
<dbReference type="EMBL" id="JAZAVK010000105">
    <property type="protein sequence ID" value="KAK7422767.1"/>
    <property type="molecule type" value="Genomic_DNA"/>
</dbReference>
<evidence type="ECO:0000313" key="4">
    <source>
        <dbReference type="Proteomes" id="UP001498421"/>
    </source>
</evidence>
<reference evidence="3 4" key="1">
    <citation type="journal article" date="2025" name="Microbiol. Resour. Announc.">
        <title>Draft genome sequences for Neonectria magnoliae and Neonectria punicea, canker pathogens of Liriodendron tulipifera and Acer saccharum in West Virginia.</title>
        <authorList>
            <person name="Petronek H.M."/>
            <person name="Kasson M.T."/>
            <person name="Metheny A.M."/>
            <person name="Stauder C.M."/>
            <person name="Lovett B."/>
            <person name="Lynch S.C."/>
            <person name="Garnas J.R."/>
            <person name="Kasson L.R."/>
            <person name="Stajich J.E."/>
        </authorList>
    </citation>
    <scope>NUCLEOTIDE SEQUENCE [LARGE SCALE GENOMIC DNA]</scope>
    <source>
        <strain evidence="3 4">NRRL 64651</strain>
    </source>
</reference>
<dbReference type="PANTHER" id="PTHR33112">
    <property type="entry name" value="DOMAIN PROTEIN, PUTATIVE-RELATED"/>
    <property type="match status" value="1"/>
</dbReference>
<proteinExistence type="predicted"/>
<evidence type="ECO:0000256" key="1">
    <source>
        <dbReference type="SAM" id="MobiDB-lite"/>
    </source>
</evidence>
<evidence type="ECO:0000259" key="2">
    <source>
        <dbReference type="Pfam" id="PF06985"/>
    </source>
</evidence>
<dbReference type="Proteomes" id="UP001498421">
    <property type="component" value="Unassembled WGS sequence"/>
</dbReference>
<dbReference type="Pfam" id="PF06985">
    <property type="entry name" value="HET"/>
    <property type="match status" value="1"/>
</dbReference>
<feature type="domain" description="Heterokaryon incompatibility" evidence="2">
    <location>
        <begin position="211"/>
        <end position="362"/>
    </location>
</feature>
<dbReference type="InterPro" id="IPR010730">
    <property type="entry name" value="HET"/>
</dbReference>
<keyword evidence="4" id="KW-1185">Reference proteome</keyword>
<gene>
    <name evidence="3" type="ORF">QQZ08_009392</name>
</gene>
<name>A0ABR1HP41_9HYPO</name>
<organism evidence="3 4">
    <name type="scientific">Neonectria magnoliae</name>
    <dbReference type="NCBI Taxonomy" id="2732573"/>
    <lineage>
        <taxon>Eukaryota</taxon>
        <taxon>Fungi</taxon>
        <taxon>Dikarya</taxon>
        <taxon>Ascomycota</taxon>
        <taxon>Pezizomycotina</taxon>
        <taxon>Sordariomycetes</taxon>
        <taxon>Hypocreomycetidae</taxon>
        <taxon>Hypocreales</taxon>
        <taxon>Nectriaceae</taxon>
        <taxon>Neonectria</taxon>
    </lineage>
</organism>
<feature type="region of interest" description="Disordered" evidence="1">
    <location>
        <begin position="472"/>
        <end position="500"/>
    </location>
</feature>
<sequence>MESDTTSQNSHAQGLRRLTVEDGNLCSFCHESLAHAPADPGNHVRKLPDLLEAAEFCGYCALWVRSLEASAHALVEDGQDAAMMSHPLLQGVFEPSEVELQYVELHDWIGGGIEQRMAWPHMGTIWATLDLLPADDSSLIILTPLASSDQSETVWRGIRWWLSKCTSQHEECRRQRDTSWKPTRLLHLGVPSEPMEIQLVNGSSVPDTAEYLTLSHCWGNVVPLRLTTDTLETFQCSIPIDSLPKTFLDACEATRRLGHEYLWIDSLCIVQDDGADWAFETGRMSSVFGNSFLTIAATAAEDASHGLFCPPAQRDPESWLPARIRRDWGAQFAGGFYVCAYRDWWTKLDNAPLNRRGWALQERMLAPRVLHLGLEQVAFECPAMTACERLPFGNLGHVVGQLGGPGSKIKRFIDEGGENERKLGVDDILQQWNEVVRNYSHGRFSVETDKMVALTGVVDSFTSLFRRHLRETPEETGTADAPDVDSNAQKQEPKDLEDPDKAEEALFVGGLWRPQMEMQLAWRATSKVQSQQLSGNAPPGFGRRPQTYIAPSWSWCSLNDALVEPQQATPGDLCLTKVLEVKINSSTGLDVAHDSGLKYCCGPASYIRLRCSQIPLSGFARIRSLGFPDFDNMGAHKVVESRNYWDVSYEDEALKAGMPCIVPVFVDMTRVRRAVHGIIVDQRSVEGSNEKYYVRLGAFVLDEAESIKVMWDALESFDRFNPGTTTGARLCDGMHKPGENRYDYVKKDGVLQRVISIR</sequence>
<dbReference type="PANTHER" id="PTHR33112:SF16">
    <property type="entry name" value="HETEROKARYON INCOMPATIBILITY DOMAIN-CONTAINING PROTEIN"/>
    <property type="match status" value="1"/>
</dbReference>